<evidence type="ECO:0000313" key="4">
    <source>
        <dbReference type="Proteomes" id="UP000292958"/>
    </source>
</evidence>
<comment type="caution">
    <text evidence="3">The sequence shown here is derived from an EMBL/GenBank/DDBJ whole genome shotgun (WGS) entry which is preliminary data.</text>
</comment>
<keyword evidence="4" id="KW-1185">Reference proteome</keyword>
<reference evidence="3 4" key="1">
    <citation type="submission" date="2019-02" db="EMBL/GenBank/DDBJ databases">
        <title>Genomic Encyclopedia of Archaeal and Bacterial Type Strains, Phase II (KMG-II): from individual species to whole genera.</title>
        <authorList>
            <person name="Goeker M."/>
        </authorList>
    </citation>
    <scope>NUCLEOTIDE SEQUENCE [LARGE SCALE GENOMIC DNA]</scope>
    <source>
        <strain evidence="3 4">DSM 18101</strain>
    </source>
</reference>
<evidence type="ECO:0000256" key="1">
    <source>
        <dbReference type="SAM" id="SignalP"/>
    </source>
</evidence>
<keyword evidence="1" id="KW-0732">Signal</keyword>
<gene>
    <name evidence="3" type="ORF">BDD14_4310</name>
</gene>
<accession>A0A4Q7YXW6</accession>
<dbReference type="SUPFAM" id="SSF53474">
    <property type="entry name" value="alpha/beta-Hydrolases"/>
    <property type="match status" value="1"/>
</dbReference>
<feature type="signal peptide" evidence="1">
    <location>
        <begin position="1"/>
        <end position="30"/>
    </location>
</feature>
<organism evidence="3 4">
    <name type="scientific">Edaphobacter modestus</name>
    <dbReference type="NCBI Taxonomy" id="388466"/>
    <lineage>
        <taxon>Bacteria</taxon>
        <taxon>Pseudomonadati</taxon>
        <taxon>Acidobacteriota</taxon>
        <taxon>Terriglobia</taxon>
        <taxon>Terriglobales</taxon>
        <taxon>Acidobacteriaceae</taxon>
        <taxon>Edaphobacter</taxon>
    </lineage>
</organism>
<evidence type="ECO:0000259" key="2">
    <source>
        <dbReference type="Pfam" id="PF00561"/>
    </source>
</evidence>
<dbReference type="Gene3D" id="3.40.50.1820">
    <property type="entry name" value="alpha/beta hydrolase"/>
    <property type="match status" value="1"/>
</dbReference>
<protein>
    <submittedName>
        <fullName evidence="3">Pimeloyl-ACP methyl ester carboxylesterase</fullName>
    </submittedName>
</protein>
<dbReference type="RefSeq" id="WP_130420724.1">
    <property type="nucleotide sequence ID" value="NZ_SHKW01000001.1"/>
</dbReference>
<feature type="chain" id="PRO_5020763971" evidence="1">
    <location>
        <begin position="31"/>
        <end position="322"/>
    </location>
</feature>
<dbReference type="Pfam" id="PF00561">
    <property type="entry name" value="Abhydrolase_1"/>
    <property type="match status" value="1"/>
</dbReference>
<name>A0A4Q7YXW6_9BACT</name>
<sequence>MKIGRRPVFGTGKLFCALACLTLIAATVRAQGQALPSSTPPPTGQLIDVGGYRVHVNCIGQGNPAVMIAGAAFSFDWSLVQTEVAKFARVCTFDPSGTTWSDPYPLAGKALSCDNRVEELHNLITRTLLDRPYVLVGFSTGALWTRLYAAEYPNNIQGMVIVDHAFLGSSDGPHPKTSLPQSGHTPPVLISKAPIVTGFEDDPNFSRLSKQDQELHRWAMSQHPLRPGEPMVVDCTKRIDRLTGQQTHPLGEMPLIIISTPNAGLGYEDLQNKLLSLSRNSKQLVAQDSFHAVLIDRPDIIIRAIRDVVEQAHQSDTKSRTP</sequence>
<dbReference type="OrthoDB" id="59888at2"/>
<evidence type="ECO:0000313" key="3">
    <source>
        <dbReference type="EMBL" id="RZU42717.1"/>
    </source>
</evidence>
<dbReference type="InterPro" id="IPR000073">
    <property type="entry name" value="AB_hydrolase_1"/>
</dbReference>
<dbReference type="InterPro" id="IPR029058">
    <property type="entry name" value="AB_hydrolase_fold"/>
</dbReference>
<dbReference type="AlphaFoldDB" id="A0A4Q7YXW6"/>
<feature type="domain" description="AB hydrolase-1" evidence="2">
    <location>
        <begin position="88"/>
        <end position="164"/>
    </location>
</feature>
<dbReference type="EMBL" id="SHKW01000001">
    <property type="protein sequence ID" value="RZU42717.1"/>
    <property type="molecule type" value="Genomic_DNA"/>
</dbReference>
<proteinExistence type="predicted"/>
<dbReference type="Proteomes" id="UP000292958">
    <property type="component" value="Unassembled WGS sequence"/>
</dbReference>